<dbReference type="PANTHER" id="PTHR36973">
    <property type="entry name" value="SLL1456 PROTEIN-RELATED"/>
    <property type="match status" value="1"/>
</dbReference>
<dbReference type="Pfam" id="PF05050">
    <property type="entry name" value="Methyltransf_21"/>
    <property type="match status" value="1"/>
</dbReference>
<dbReference type="InterPro" id="IPR053188">
    <property type="entry name" value="FkbM_Methyltransferase"/>
</dbReference>
<protein>
    <recommendedName>
        <fullName evidence="1">Methyltransferase FkbM domain-containing protein</fullName>
    </recommendedName>
</protein>
<reference evidence="2 3" key="1">
    <citation type="submission" date="2013-11" db="EMBL/GenBank/DDBJ databases">
        <title>Single cell genomics of uncultured Tannerella BU063 (oral taxon 286).</title>
        <authorList>
            <person name="Beall C.J."/>
            <person name="Campbell A.G."/>
            <person name="Griffen A.L."/>
            <person name="Podar M."/>
            <person name="Leys E.J."/>
        </authorList>
    </citation>
    <scope>NUCLEOTIDE SEQUENCE [LARGE SCALE GENOMIC DNA]</scope>
    <source>
        <strain evidence="2">Cell 5</strain>
    </source>
</reference>
<sequence>MSLLNKIYRRLHRKQIFVNDVLKYLSDIEAPIILEAGAADGSDTLRFAKLLLPQGVIYAFEPVLQNFERLRELVKDQHNVCAFRMALGDHDGKMSMNVSRNIEAGDNVASSSSLLKPKTLTSSHPHIVFEKSEEVDVRTIDSWAAENKVTRIDAMWLDMQGSECATLQASPVIMKTVQVLYTEVNFEETYEGCILYDEYKEWLYSLGFKLVKSEFRWKEQGNALFVRQ</sequence>
<dbReference type="AlphaFoldDB" id="W2C9H6"/>
<dbReference type="EMBL" id="AYYC01000741">
    <property type="protein sequence ID" value="ETK03117.1"/>
    <property type="molecule type" value="Genomic_DNA"/>
</dbReference>
<accession>W2C9H6</accession>
<gene>
    <name evidence="2" type="ORF">T229_15655</name>
</gene>
<dbReference type="NCBIfam" id="TIGR01444">
    <property type="entry name" value="fkbM_fam"/>
    <property type="match status" value="1"/>
</dbReference>
<dbReference type="Gene3D" id="3.40.50.150">
    <property type="entry name" value="Vaccinia Virus protein VP39"/>
    <property type="match status" value="1"/>
</dbReference>
<evidence type="ECO:0000259" key="1">
    <source>
        <dbReference type="Pfam" id="PF05050"/>
    </source>
</evidence>
<dbReference type="InterPro" id="IPR006342">
    <property type="entry name" value="FkbM_mtfrase"/>
</dbReference>
<evidence type="ECO:0000313" key="3">
    <source>
        <dbReference type="Proteomes" id="UP000018872"/>
    </source>
</evidence>
<organism evidence="2 3">
    <name type="scientific">Tannerella sp. oral taxon BU063 isolate Cell 5</name>
    <dbReference type="NCBI Taxonomy" id="1410950"/>
    <lineage>
        <taxon>Bacteria</taxon>
        <taxon>Pseudomonadati</taxon>
        <taxon>Bacteroidota</taxon>
        <taxon>Bacteroidia</taxon>
        <taxon>Bacteroidales</taxon>
        <taxon>Tannerellaceae</taxon>
        <taxon>Tannerella</taxon>
    </lineage>
</organism>
<dbReference type="InterPro" id="IPR029063">
    <property type="entry name" value="SAM-dependent_MTases_sf"/>
</dbReference>
<dbReference type="Proteomes" id="UP000018872">
    <property type="component" value="Unassembled WGS sequence"/>
</dbReference>
<dbReference type="GO" id="GO:0008171">
    <property type="term" value="F:O-methyltransferase activity"/>
    <property type="evidence" value="ECO:0007669"/>
    <property type="project" value="TreeGrafter"/>
</dbReference>
<evidence type="ECO:0000313" key="2">
    <source>
        <dbReference type="EMBL" id="ETK03117.1"/>
    </source>
</evidence>
<name>W2C9H6_9BACT</name>
<feature type="domain" description="Methyltransferase FkbM" evidence="1">
    <location>
        <begin position="36"/>
        <end position="210"/>
    </location>
</feature>
<dbReference type="PANTHER" id="PTHR36973:SF4">
    <property type="entry name" value="NODULATION PROTEIN"/>
    <property type="match status" value="1"/>
</dbReference>
<proteinExistence type="predicted"/>
<dbReference type="SUPFAM" id="SSF53335">
    <property type="entry name" value="S-adenosyl-L-methionine-dependent methyltransferases"/>
    <property type="match status" value="1"/>
</dbReference>
<comment type="caution">
    <text evidence="2">The sequence shown here is derived from an EMBL/GenBank/DDBJ whole genome shotgun (WGS) entry which is preliminary data.</text>
</comment>